<reference evidence="1 2" key="1">
    <citation type="submission" date="2019-09" db="EMBL/GenBank/DDBJ databases">
        <authorList>
            <person name="Chandra G."/>
            <person name="Truman W A."/>
        </authorList>
    </citation>
    <scope>NUCLEOTIDE SEQUENCE [LARGE SCALE GENOMIC DNA]</scope>
    <source>
        <strain evidence="1">PS896</strain>
    </source>
</reference>
<accession>A0A5E7MCB2</accession>
<dbReference type="RefSeq" id="WP_016774020.1">
    <property type="nucleotide sequence ID" value="NZ_CABVIN010000005.1"/>
</dbReference>
<sequence length="76" mass="8258">MGKTVEVVHYKVEKFTLTQSELIAVLKEKYGDDSAFEEGRLISVFCSTMFPAGPEGRDTEISFETRLGEAAGAAPA</sequence>
<evidence type="ECO:0000313" key="2">
    <source>
        <dbReference type="Proteomes" id="UP000377224"/>
    </source>
</evidence>
<evidence type="ECO:0000313" key="1">
    <source>
        <dbReference type="EMBL" id="VVP22299.1"/>
    </source>
</evidence>
<organism evidence="1 2">
    <name type="scientific">Pseudomonas fluorescens</name>
    <dbReference type="NCBI Taxonomy" id="294"/>
    <lineage>
        <taxon>Bacteria</taxon>
        <taxon>Pseudomonadati</taxon>
        <taxon>Pseudomonadota</taxon>
        <taxon>Gammaproteobacteria</taxon>
        <taxon>Pseudomonadales</taxon>
        <taxon>Pseudomonadaceae</taxon>
        <taxon>Pseudomonas</taxon>
    </lineage>
</organism>
<dbReference type="EMBL" id="CABVIN010000005">
    <property type="protein sequence ID" value="VVP22299.1"/>
    <property type="molecule type" value="Genomic_DNA"/>
</dbReference>
<dbReference type="AlphaFoldDB" id="A0A5E7MCB2"/>
<gene>
    <name evidence="1" type="ORF">PS896_03906</name>
</gene>
<protein>
    <submittedName>
        <fullName evidence="1">Uncharacterized protein</fullName>
    </submittedName>
</protein>
<dbReference type="Proteomes" id="UP000377224">
    <property type="component" value="Unassembled WGS sequence"/>
</dbReference>
<name>A0A5E7MCB2_PSEFL</name>
<proteinExistence type="predicted"/>